<reference evidence="2 3" key="1">
    <citation type="submission" date="2016-06" db="EMBL/GenBank/DDBJ databases">
        <title>Evolution of pathogenesis and genome organization in the Tremellales.</title>
        <authorList>
            <person name="Cuomo C."/>
            <person name="Litvintseva A."/>
            <person name="Heitman J."/>
            <person name="Chen Y."/>
            <person name="Sun S."/>
            <person name="Springer D."/>
            <person name="Dromer F."/>
            <person name="Young S."/>
            <person name="Zeng Q."/>
            <person name="Chapman S."/>
            <person name="Gujja S."/>
            <person name="Saif S."/>
            <person name="Birren B."/>
        </authorList>
    </citation>
    <scope>NUCLEOTIDE SEQUENCE [LARGE SCALE GENOMIC DNA]</scope>
    <source>
        <strain evidence="2 3">ATCC 28783</strain>
    </source>
</reference>
<dbReference type="EMBL" id="SDIL01000091">
    <property type="protein sequence ID" value="RXK36620.1"/>
    <property type="molecule type" value="Genomic_DNA"/>
</dbReference>
<evidence type="ECO:0000313" key="3">
    <source>
        <dbReference type="Proteomes" id="UP000289152"/>
    </source>
</evidence>
<sequence length="318" mass="35837">MEDNAALLLLQQAMEKNNGPTPSSFSSSVLPTDPWDWSKEPQLKIDAGTVIKKDRQPMSKSDYKELLRSFYVWLTEDHQSGAITRELQSDSEQNSFYDPDSETKPWYEDHTYDKRKQRPKTQESEMVEKARKMLERMLDLDPLAIKGIQERCTYVLKYDFDLGTDVLAIDEKMVYIECAGTSTISRKLPDRLNSTKISFNWRKLAEAGNRPSNGGHVGGLAKDVGRLHEGMLGFHTLTLKSEVPNDKESTLRDLQQLPASKSQPSVEAEATTASNDMADLTTAIKGIMTTSEDDPDTLLQWLSKVGKAHELRFDVSGT</sequence>
<dbReference type="AlphaFoldDB" id="A0A4V1M3E8"/>
<feature type="compositionally biased region" description="Basic and acidic residues" evidence="1">
    <location>
        <begin position="101"/>
        <end position="124"/>
    </location>
</feature>
<accession>A0A4V1M3E8</accession>
<comment type="caution">
    <text evidence="2">The sequence shown here is derived from an EMBL/GenBank/DDBJ whole genome shotgun (WGS) entry which is preliminary data.</text>
</comment>
<feature type="region of interest" description="Disordered" evidence="1">
    <location>
        <begin position="84"/>
        <end position="124"/>
    </location>
</feature>
<proteinExistence type="predicted"/>
<dbReference type="Proteomes" id="UP000289152">
    <property type="component" value="Unassembled WGS sequence"/>
</dbReference>
<gene>
    <name evidence="2" type="ORF">M231_06083</name>
</gene>
<dbReference type="InParanoid" id="A0A4V1M3E8"/>
<feature type="region of interest" description="Disordered" evidence="1">
    <location>
        <begin position="13"/>
        <end position="36"/>
    </location>
</feature>
<organism evidence="2 3">
    <name type="scientific">Tremella mesenterica</name>
    <name type="common">Jelly fungus</name>
    <dbReference type="NCBI Taxonomy" id="5217"/>
    <lineage>
        <taxon>Eukaryota</taxon>
        <taxon>Fungi</taxon>
        <taxon>Dikarya</taxon>
        <taxon>Basidiomycota</taxon>
        <taxon>Agaricomycotina</taxon>
        <taxon>Tremellomycetes</taxon>
        <taxon>Tremellales</taxon>
        <taxon>Tremellaceae</taxon>
        <taxon>Tremella</taxon>
    </lineage>
</organism>
<evidence type="ECO:0000256" key="1">
    <source>
        <dbReference type="SAM" id="MobiDB-lite"/>
    </source>
</evidence>
<evidence type="ECO:0000313" key="2">
    <source>
        <dbReference type="EMBL" id="RXK36620.1"/>
    </source>
</evidence>
<keyword evidence="3" id="KW-1185">Reference proteome</keyword>
<name>A0A4V1M3E8_TREME</name>
<protein>
    <submittedName>
        <fullName evidence="2">Uncharacterized protein</fullName>
    </submittedName>
</protein>
<feature type="compositionally biased region" description="Polar residues" evidence="1">
    <location>
        <begin position="14"/>
        <end position="30"/>
    </location>
</feature>